<gene>
    <name evidence="2" type="ORF">H1164_13350</name>
</gene>
<dbReference type="OrthoDB" id="2990139at2"/>
<dbReference type="Pfam" id="PF14172">
    <property type="entry name" value="DUF4309"/>
    <property type="match status" value="1"/>
</dbReference>
<dbReference type="EMBL" id="JACEIP010000023">
    <property type="protein sequence ID" value="MBA4543874.1"/>
    <property type="molecule type" value="Genomic_DNA"/>
</dbReference>
<dbReference type="InterPro" id="IPR025453">
    <property type="entry name" value="DUF4309"/>
</dbReference>
<evidence type="ECO:0000313" key="2">
    <source>
        <dbReference type="EMBL" id="MBA4543874.1"/>
    </source>
</evidence>
<dbReference type="AlphaFoldDB" id="A0A7W1XC10"/>
<organism evidence="2 3">
    <name type="scientific">Thermoactinomyces daqus</name>
    <dbReference type="NCBI Taxonomy" id="1329516"/>
    <lineage>
        <taxon>Bacteria</taxon>
        <taxon>Bacillati</taxon>
        <taxon>Bacillota</taxon>
        <taxon>Bacilli</taxon>
        <taxon>Bacillales</taxon>
        <taxon>Thermoactinomycetaceae</taxon>
        <taxon>Thermoactinomyces</taxon>
    </lineage>
</organism>
<reference evidence="2 3" key="1">
    <citation type="submission" date="2020-07" db="EMBL/GenBank/DDBJ databases">
        <authorList>
            <person name="Feng H."/>
        </authorList>
    </citation>
    <scope>NUCLEOTIDE SEQUENCE [LARGE SCALE GENOMIC DNA]</scope>
    <source>
        <strain evidence="3">s-11</strain>
    </source>
</reference>
<sequence>MNRLIKLILLSVFVTGTIFMTSIAGAHAATGAQMKALSESPKQVVAKTVKLASHGKTINSERFGIGSKGTCIQKVWGQPDQGSDEAYLYYNDRKISFQLENNRVTWITSFDQRLENITVTDVEETAGKPEQVVYGEDGIYFQYKEGKYQLEFVFYYDENNKPGTFKEIYVHKK</sequence>
<dbReference type="Proteomes" id="UP000530514">
    <property type="component" value="Unassembled WGS sequence"/>
</dbReference>
<comment type="caution">
    <text evidence="2">The sequence shown here is derived from an EMBL/GenBank/DDBJ whole genome shotgun (WGS) entry which is preliminary data.</text>
</comment>
<name>A0A7W1XC10_9BACL</name>
<feature type="signal peptide" evidence="1">
    <location>
        <begin position="1"/>
        <end position="28"/>
    </location>
</feature>
<evidence type="ECO:0000256" key="1">
    <source>
        <dbReference type="SAM" id="SignalP"/>
    </source>
</evidence>
<accession>A0A7W1XC10</accession>
<feature type="chain" id="PRO_5030858142" evidence="1">
    <location>
        <begin position="29"/>
        <end position="173"/>
    </location>
</feature>
<protein>
    <submittedName>
        <fullName evidence="2">DUF4309 domain-containing protein</fullName>
    </submittedName>
</protein>
<proteinExistence type="predicted"/>
<keyword evidence="3" id="KW-1185">Reference proteome</keyword>
<keyword evidence="1" id="KW-0732">Signal</keyword>
<evidence type="ECO:0000313" key="3">
    <source>
        <dbReference type="Proteomes" id="UP000530514"/>
    </source>
</evidence>
<dbReference type="RefSeq" id="WP_033102283.1">
    <property type="nucleotide sequence ID" value="NZ_JACEIP010000023.1"/>
</dbReference>